<dbReference type="SUPFAM" id="SSF81383">
    <property type="entry name" value="F-box domain"/>
    <property type="match status" value="1"/>
</dbReference>
<dbReference type="PANTHER" id="PTHR34145">
    <property type="entry name" value="OS02G0105600 PROTEIN"/>
    <property type="match status" value="1"/>
</dbReference>
<dbReference type="PROSITE" id="PS50181">
    <property type="entry name" value="FBOX"/>
    <property type="match status" value="1"/>
</dbReference>
<accession>A0A022Q408</accession>
<dbReference type="InterPro" id="IPR053772">
    <property type="entry name" value="At1g61320/At1g61330-like"/>
</dbReference>
<dbReference type="InterPro" id="IPR036047">
    <property type="entry name" value="F-box-like_dom_sf"/>
</dbReference>
<sequence>SCRNNCMIDQLPDDILIAILSRMGVEEAVRTSVLSSRWRYLWKHTSIYNSETLEFDDMYTDTGTKMDETKFKDLVNHVLKSHQGPLVESFIIRYGNVRDRSIDIDKWIYFAMRKEVESFELNFSSCDVWLDFGYKFPEFLLSHSSCSTPSFQFLRSLVLVEVDIEDEVVRYFLDSCYHIEEVCIIGSNTTKNVEVVGRSPFLRELEISECWNMQSIKISAKYIFCLTYQGSEISLQIERTPMFFELALGGEFCESFIYEPNKHSSYSFQLKNLALILQAEFPFGRERTIAPADLPRLHALERLELNIESQVGRSLLFFTSLIKASPRLREFRIQVNVFTAKLHSYSPRIRIMMPFPEVSTVESNGVDHKNLKVVTMVGYCGCASEEDFLVQLSKMAEQSLEKIVIDTNCDYYLNTDWVMYRVTEEEWEKPIENNKQKNTTMTRFHAKIHAEKLASSIASKIKFLIT</sequence>
<dbReference type="eggNOG" id="ENOG502S6P6">
    <property type="taxonomic scope" value="Eukaryota"/>
</dbReference>
<evidence type="ECO:0000259" key="1">
    <source>
        <dbReference type="PROSITE" id="PS50181"/>
    </source>
</evidence>
<evidence type="ECO:0000313" key="3">
    <source>
        <dbReference type="Proteomes" id="UP000030748"/>
    </source>
</evidence>
<dbReference type="InterPro" id="IPR032675">
    <property type="entry name" value="LRR_dom_sf"/>
</dbReference>
<proteinExistence type="predicted"/>
<reference evidence="2 3" key="1">
    <citation type="journal article" date="2013" name="Proc. Natl. Acad. Sci. U.S.A.">
        <title>Fine-scale variation in meiotic recombination in Mimulus inferred from population shotgun sequencing.</title>
        <authorList>
            <person name="Hellsten U."/>
            <person name="Wright K.M."/>
            <person name="Jenkins J."/>
            <person name="Shu S."/>
            <person name="Yuan Y."/>
            <person name="Wessler S.R."/>
            <person name="Schmutz J."/>
            <person name="Willis J.H."/>
            <person name="Rokhsar D.S."/>
        </authorList>
    </citation>
    <scope>NUCLEOTIDE SEQUENCE [LARGE SCALE GENOMIC DNA]</scope>
    <source>
        <strain evidence="3">cv. DUN x IM62</strain>
    </source>
</reference>
<dbReference type="EMBL" id="KI632223">
    <property type="protein sequence ID" value="EYU21245.1"/>
    <property type="molecule type" value="Genomic_DNA"/>
</dbReference>
<evidence type="ECO:0000313" key="2">
    <source>
        <dbReference type="EMBL" id="EYU21245.1"/>
    </source>
</evidence>
<gene>
    <name evidence="2" type="ORF">MIMGU_mgv1a023061mg</name>
</gene>
<dbReference type="InterPro" id="IPR001810">
    <property type="entry name" value="F-box_dom"/>
</dbReference>
<dbReference type="SUPFAM" id="SSF52047">
    <property type="entry name" value="RNI-like"/>
    <property type="match status" value="1"/>
</dbReference>
<dbReference type="Pfam" id="PF00646">
    <property type="entry name" value="F-box"/>
    <property type="match status" value="1"/>
</dbReference>
<keyword evidence="3" id="KW-1185">Reference proteome</keyword>
<name>A0A022Q408_ERYGU</name>
<dbReference type="Pfam" id="PF23622">
    <property type="entry name" value="LRR_At1g61320_AtMIF1"/>
    <property type="match status" value="1"/>
</dbReference>
<feature type="domain" description="F-box" evidence="1">
    <location>
        <begin position="5"/>
        <end position="51"/>
    </location>
</feature>
<feature type="non-terminal residue" evidence="2">
    <location>
        <position position="1"/>
    </location>
</feature>
<dbReference type="Gene3D" id="1.20.1280.50">
    <property type="match status" value="1"/>
</dbReference>
<dbReference type="PANTHER" id="PTHR34145:SF68">
    <property type="entry name" value="FBD DOMAIN-CONTAINING PROTEIN"/>
    <property type="match status" value="1"/>
</dbReference>
<dbReference type="AlphaFoldDB" id="A0A022Q408"/>
<dbReference type="Gene3D" id="3.80.10.10">
    <property type="entry name" value="Ribonuclease Inhibitor"/>
    <property type="match status" value="1"/>
</dbReference>
<dbReference type="Proteomes" id="UP000030748">
    <property type="component" value="Unassembled WGS sequence"/>
</dbReference>
<dbReference type="InterPro" id="IPR053781">
    <property type="entry name" value="F-box_AtFBL13-like"/>
</dbReference>
<dbReference type="InterPro" id="IPR055357">
    <property type="entry name" value="LRR_At1g61320_AtMIF1"/>
</dbReference>
<organism evidence="2 3">
    <name type="scientific">Erythranthe guttata</name>
    <name type="common">Yellow monkey flower</name>
    <name type="synonym">Mimulus guttatus</name>
    <dbReference type="NCBI Taxonomy" id="4155"/>
    <lineage>
        <taxon>Eukaryota</taxon>
        <taxon>Viridiplantae</taxon>
        <taxon>Streptophyta</taxon>
        <taxon>Embryophyta</taxon>
        <taxon>Tracheophyta</taxon>
        <taxon>Spermatophyta</taxon>
        <taxon>Magnoliopsida</taxon>
        <taxon>eudicotyledons</taxon>
        <taxon>Gunneridae</taxon>
        <taxon>Pentapetalae</taxon>
        <taxon>asterids</taxon>
        <taxon>lamiids</taxon>
        <taxon>Lamiales</taxon>
        <taxon>Phrymaceae</taxon>
        <taxon>Erythranthe</taxon>
    </lineage>
</organism>
<dbReference type="CDD" id="cd22160">
    <property type="entry name" value="F-box_AtFBL13-like"/>
    <property type="match status" value="1"/>
</dbReference>
<protein>
    <recommendedName>
        <fullName evidence="1">F-box domain-containing protein</fullName>
    </recommendedName>
</protein>
<dbReference type="SMART" id="SM00256">
    <property type="entry name" value="FBOX"/>
    <property type="match status" value="1"/>
</dbReference>